<evidence type="ECO:0000313" key="4">
    <source>
        <dbReference type="Proteomes" id="UP001501822"/>
    </source>
</evidence>
<feature type="chain" id="PRO_5045157707" evidence="2">
    <location>
        <begin position="29"/>
        <end position="357"/>
    </location>
</feature>
<keyword evidence="4" id="KW-1185">Reference proteome</keyword>
<dbReference type="RefSeq" id="WP_252805577.1">
    <property type="nucleotide sequence ID" value="NZ_BAAABM010000016.1"/>
</dbReference>
<evidence type="ECO:0000313" key="3">
    <source>
        <dbReference type="EMBL" id="GAA0330866.1"/>
    </source>
</evidence>
<keyword evidence="2" id="KW-0732">Signal</keyword>
<gene>
    <name evidence="3" type="ORF">GCM10010151_20850</name>
</gene>
<name>A0ABP3G3I2_9ACTN</name>
<proteinExistence type="predicted"/>
<evidence type="ECO:0000256" key="1">
    <source>
        <dbReference type="SAM" id="MobiDB-lite"/>
    </source>
</evidence>
<sequence>MTKRFAALASAVTLGMAGFLTGPRSAHADDICTWQAHCRAIMHWEVKAINGVEGFVNPDYQCFAVTDTSVFMLTSEMWVGLDTDGARWVEAGDTVGKPWGTAVHHFWAEGYDGDYHEHSIGVTGENFSRSFSLDLDSDRKWRVREDGVNMGTATVPGVSAINADVGMESTDPHARAEADIRNLTYTDTKGSVHNGWNSASYHPKPFTRGGFAVGWITPYTRLAVNSADTCYDLAKAPEHNTPSEARPATPGSINTTLRSLAKSNGEPSPGKIETTETSEPKVQLIGKRAIQKQVPVTVVQTSGNFIGYQARVPAGNKLPHGKFLTMTIETSSGDLLDWGISSHPINLSIYGAVQTIR</sequence>
<dbReference type="Proteomes" id="UP001501822">
    <property type="component" value="Unassembled WGS sequence"/>
</dbReference>
<feature type="signal peptide" evidence="2">
    <location>
        <begin position="1"/>
        <end position="28"/>
    </location>
</feature>
<dbReference type="EMBL" id="BAAABM010000016">
    <property type="protein sequence ID" value="GAA0330866.1"/>
    <property type="molecule type" value="Genomic_DNA"/>
</dbReference>
<comment type="caution">
    <text evidence="3">The sequence shown here is derived from an EMBL/GenBank/DDBJ whole genome shotgun (WGS) entry which is preliminary data.</text>
</comment>
<accession>A0ABP3G3I2</accession>
<organism evidence="3 4">
    <name type="scientific">Actinoallomurus spadix</name>
    <dbReference type="NCBI Taxonomy" id="79912"/>
    <lineage>
        <taxon>Bacteria</taxon>
        <taxon>Bacillati</taxon>
        <taxon>Actinomycetota</taxon>
        <taxon>Actinomycetes</taxon>
        <taxon>Streptosporangiales</taxon>
        <taxon>Thermomonosporaceae</taxon>
        <taxon>Actinoallomurus</taxon>
    </lineage>
</organism>
<protein>
    <submittedName>
        <fullName evidence="3">Uncharacterized protein</fullName>
    </submittedName>
</protein>
<evidence type="ECO:0000256" key="2">
    <source>
        <dbReference type="SAM" id="SignalP"/>
    </source>
</evidence>
<reference evidence="4" key="1">
    <citation type="journal article" date="2019" name="Int. J. Syst. Evol. Microbiol.">
        <title>The Global Catalogue of Microorganisms (GCM) 10K type strain sequencing project: providing services to taxonomists for standard genome sequencing and annotation.</title>
        <authorList>
            <consortium name="The Broad Institute Genomics Platform"/>
            <consortium name="The Broad Institute Genome Sequencing Center for Infectious Disease"/>
            <person name="Wu L."/>
            <person name="Ma J."/>
        </authorList>
    </citation>
    <scope>NUCLEOTIDE SEQUENCE [LARGE SCALE GENOMIC DNA]</scope>
    <source>
        <strain evidence="4">JCM 3146</strain>
    </source>
</reference>
<feature type="region of interest" description="Disordered" evidence="1">
    <location>
        <begin position="237"/>
        <end position="279"/>
    </location>
</feature>
<feature type="compositionally biased region" description="Polar residues" evidence="1">
    <location>
        <begin position="251"/>
        <end position="266"/>
    </location>
</feature>